<dbReference type="EMBL" id="JBHUON010000003">
    <property type="protein sequence ID" value="MFD2863809.1"/>
    <property type="molecule type" value="Genomic_DNA"/>
</dbReference>
<evidence type="ECO:0000313" key="1">
    <source>
        <dbReference type="EMBL" id="MFD2863809.1"/>
    </source>
</evidence>
<dbReference type="PANTHER" id="PTHR41291">
    <property type="entry name" value="DNA ALKYLATION REPAIR PROTEIN"/>
    <property type="match status" value="1"/>
</dbReference>
<organism evidence="1 2">
    <name type="scientific">Mucilaginibacter antarcticus</name>
    <dbReference type="NCBI Taxonomy" id="1855725"/>
    <lineage>
        <taxon>Bacteria</taxon>
        <taxon>Pseudomonadati</taxon>
        <taxon>Bacteroidota</taxon>
        <taxon>Sphingobacteriia</taxon>
        <taxon>Sphingobacteriales</taxon>
        <taxon>Sphingobacteriaceae</taxon>
        <taxon>Mucilaginibacter</taxon>
    </lineage>
</organism>
<protein>
    <submittedName>
        <fullName evidence="1">Uncharacterized protein</fullName>
    </submittedName>
</protein>
<gene>
    <name evidence="1" type="ORF">ACFSYC_03830</name>
</gene>
<proteinExistence type="predicted"/>
<dbReference type="InterPro" id="IPR016024">
    <property type="entry name" value="ARM-type_fold"/>
</dbReference>
<keyword evidence="2" id="KW-1185">Reference proteome</keyword>
<reference evidence="2" key="1">
    <citation type="journal article" date="2019" name="Int. J. Syst. Evol. Microbiol.">
        <title>The Global Catalogue of Microorganisms (GCM) 10K type strain sequencing project: providing services to taxonomists for standard genome sequencing and annotation.</title>
        <authorList>
            <consortium name="The Broad Institute Genomics Platform"/>
            <consortium name="The Broad Institute Genome Sequencing Center for Infectious Disease"/>
            <person name="Wu L."/>
            <person name="Ma J."/>
        </authorList>
    </citation>
    <scope>NUCLEOTIDE SEQUENCE [LARGE SCALE GENOMIC DNA]</scope>
    <source>
        <strain evidence="2">KCTC 52232</strain>
    </source>
</reference>
<sequence>MSNIVSTIHQAPNRVKYSMNGFVIALACYVSELTEEAKVASETIGAVTIDMNGTACKTPNIADQILKLQNRGSLGKKKKTVKC</sequence>
<dbReference type="Proteomes" id="UP001597601">
    <property type="component" value="Unassembled WGS sequence"/>
</dbReference>
<dbReference type="RefSeq" id="WP_377123707.1">
    <property type="nucleotide sequence ID" value="NZ_JBHUON010000003.1"/>
</dbReference>
<name>A0ABW5XKV5_9SPHI</name>
<dbReference type="PANTHER" id="PTHR41291:SF1">
    <property type="entry name" value="DNA ALKYLATION REPAIR PROTEIN"/>
    <property type="match status" value="1"/>
</dbReference>
<dbReference type="SUPFAM" id="SSF48371">
    <property type="entry name" value="ARM repeat"/>
    <property type="match status" value="1"/>
</dbReference>
<evidence type="ECO:0000313" key="2">
    <source>
        <dbReference type="Proteomes" id="UP001597601"/>
    </source>
</evidence>
<comment type="caution">
    <text evidence="1">The sequence shown here is derived from an EMBL/GenBank/DDBJ whole genome shotgun (WGS) entry which is preliminary data.</text>
</comment>
<accession>A0ABW5XKV5</accession>